<organism evidence="9 10">
    <name type="scientific">Sodaliphilus pleomorphus</name>
    <dbReference type="NCBI Taxonomy" id="2606626"/>
    <lineage>
        <taxon>Bacteria</taxon>
        <taxon>Pseudomonadati</taxon>
        <taxon>Bacteroidota</taxon>
        <taxon>Bacteroidia</taxon>
        <taxon>Bacteroidales</taxon>
        <taxon>Muribaculaceae</taxon>
        <taxon>Sodaliphilus</taxon>
    </lineage>
</organism>
<evidence type="ECO:0000259" key="8">
    <source>
        <dbReference type="PROSITE" id="PS52018"/>
    </source>
</evidence>
<evidence type="ECO:0000313" key="10">
    <source>
        <dbReference type="Proteomes" id="UP000483362"/>
    </source>
</evidence>
<keyword evidence="2" id="KW-0328">Glycosyltransferase</keyword>
<evidence type="ECO:0000256" key="6">
    <source>
        <dbReference type="PROSITE-ProRule" id="PRU01362"/>
    </source>
</evidence>
<keyword evidence="5 6" id="KW-0238">DNA-binding</keyword>
<dbReference type="InterPro" id="IPR029494">
    <property type="entry name" value="DarT"/>
</dbReference>
<name>A0A6L5XGB5_9BACT</name>
<evidence type="ECO:0000313" key="9">
    <source>
        <dbReference type="EMBL" id="MSS18498.1"/>
    </source>
</evidence>
<evidence type="ECO:0000256" key="1">
    <source>
        <dbReference type="ARBA" id="ARBA00022649"/>
    </source>
</evidence>
<dbReference type="PROSITE" id="PS52018">
    <property type="entry name" value="DART"/>
    <property type="match status" value="1"/>
</dbReference>
<evidence type="ECO:0000259" key="7">
    <source>
        <dbReference type="PROSITE" id="PS50234"/>
    </source>
</evidence>
<dbReference type="GO" id="GO:0003677">
    <property type="term" value="F:DNA binding"/>
    <property type="evidence" value="ECO:0007669"/>
    <property type="project" value="UniProtKB-UniRule"/>
</dbReference>
<dbReference type="Pfam" id="PF14487">
    <property type="entry name" value="DarT"/>
    <property type="match status" value="1"/>
</dbReference>
<comment type="caution">
    <text evidence="6">Lacks conserved residue(s) required for the propagation of feature annotation.</text>
</comment>
<sequence length="483" mass="55420">MDKNKRSNWNDFKEILDQHHITRLYHFTDRDNLESIIKNGGLYSWADCDEKGIKIPKQGGGDISRSLDRRDGLQHYVRVSFTRQHPMMYVAMNDGRISNPVVLEIDPEIIYWDDTLFADRNATRNGAQKGGTLADFKKIHFNAVTARTHFDLDESEQPFFQAEVMVNHFIPLKYITNIGNFGIPIPSQPKVLQSKDAYTAQITRATPTAFLFLIDQSCSMRRTTTYNGEQMPMSEAVARIVNHQINELVLRCIKTNEVRHYYDIAVIGYGSDAYSGWQGELEGRDFVSPQELKEHPFKTITTRKEVRTRRGIVTKEVESVEWIDANDNGSWTHMHKAFNKAKELLEKWMEQHHDKDCYPPTIINITDGQFNGTTKENMLQLSNELKSMFTNDGNVLLFNIHIVPNDQDRVVFPVDKSEVESSSYGQTLYEMSSLLPTRYNEPISDIRGDEGNKRHVAMAVNADMSTLIQLMDIGTPTNISQNK</sequence>
<dbReference type="Proteomes" id="UP000483362">
    <property type="component" value="Unassembled WGS sequence"/>
</dbReference>
<dbReference type="AlphaFoldDB" id="A0A6L5XGB5"/>
<comment type="caution">
    <text evidence="9">The sequence shown here is derived from an EMBL/GenBank/DDBJ whole genome shotgun (WGS) entry which is preliminary data.</text>
</comment>
<dbReference type="EMBL" id="VULT01000023">
    <property type="protein sequence ID" value="MSS18498.1"/>
    <property type="molecule type" value="Genomic_DNA"/>
</dbReference>
<feature type="domain" description="VWFA" evidence="7">
    <location>
        <begin position="209"/>
        <end position="446"/>
    </location>
</feature>
<evidence type="ECO:0000256" key="5">
    <source>
        <dbReference type="ARBA" id="ARBA00023125"/>
    </source>
</evidence>
<dbReference type="SUPFAM" id="SSF53300">
    <property type="entry name" value="vWA-like"/>
    <property type="match status" value="1"/>
</dbReference>
<accession>A0A6L5XGB5</accession>
<feature type="domain" description="DarT" evidence="8">
    <location>
        <begin position="22"/>
        <end position="212"/>
    </location>
</feature>
<dbReference type="GO" id="GO:0016757">
    <property type="term" value="F:glycosyltransferase activity"/>
    <property type="evidence" value="ECO:0007669"/>
    <property type="project" value="UniProtKB-KW"/>
</dbReference>
<dbReference type="InterPro" id="IPR002035">
    <property type="entry name" value="VWF_A"/>
</dbReference>
<dbReference type="PROSITE" id="PS50234">
    <property type="entry name" value="VWFA"/>
    <property type="match status" value="1"/>
</dbReference>
<reference evidence="9 10" key="1">
    <citation type="submission" date="2019-08" db="EMBL/GenBank/DDBJ databases">
        <title>In-depth cultivation of the pig gut microbiome towards novel bacterial diversity and tailored functional studies.</title>
        <authorList>
            <person name="Wylensek D."/>
            <person name="Hitch T.C.A."/>
            <person name="Clavel T."/>
        </authorList>
    </citation>
    <scope>NUCLEOTIDE SEQUENCE [LARGE SCALE GENOMIC DNA]</scope>
    <source>
        <strain evidence="9 10">Oil-RF-744-WCA-WT-10</strain>
    </source>
</reference>
<proteinExistence type="inferred from homology"/>
<evidence type="ECO:0000256" key="2">
    <source>
        <dbReference type="ARBA" id="ARBA00022676"/>
    </source>
</evidence>
<gene>
    <name evidence="9" type="ORF">FYJ29_12135</name>
</gene>
<dbReference type="Gene3D" id="3.40.50.410">
    <property type="entry name" value="von Willebrand factor, type A domain"/>
    <property type="match status" value="1"/>
</dbReference>
<dbReference type="GO" id="GO:0016779">
    <property type="term" value="F:nucleotidyltransferase activity"/>
    <property type="evidence" value="ECO:0007669"/>
    <property type="project" value="UniProtKB-KW"/>
</dbReference>
<comment type="similarity">
    <text evidence="6">Belongs to the DarT ADP-ribosyltransferase family.</text>
</comment>
<dbReference type="RefSeq" id="WP_154328426.1">
    <property type="nucleotide sequence ID" value="NZ_CP045696.1"/>
</dbReference>
<keyword evidence="4" id="KW-0548">Nucleotidyltransferase</keyword>
<keyword evidence="10" id="KW-1185">Reference proteome</keyword>
<evidence type="ECO:0000256" key="3">
    <source>
        <dbReference type="ARBA" id="ARBA00022679"/>
    </source>
</evidence>
<evidence type="ECO:0000256" key="4">
    <source>
        <dbReference type="ARBA" id="ARBA00022695"/>
    </source>
</evidence>
<protein>
    <submittedName>
        <fullName evidence="9">DUF4433 domain-containing protein</fullName>
    </submittedName>
</protein>
<keyword evidence="1 6" id="KW-1277">Toxin-antitoxin system</keyword>
<dbReference type="InterPro" id="IPR036465">
    <property type="entry name" value="vWFA_dom_sf"/>
</dbReference>
<keyword evidence="3" id="KW-0808">Transferase</keyword>